<organism evidence="2 10">
    <name type="scientific">Bacteroides uniformis</name>
    <dbReference type="NCBI Taxonomy" id="820"/>
    <lineage>
        <taxon>Bacteria</taxon>
        <taxon>Pseudomonadati</taxon>
        <taxon>Bacteroidota</taxon>
        <taxon>Bacteroidia</taxon>
        <taxon>Bacteroidales</taxon>
        <taxon>Bacteroidaceae</taxon>
        <taxon>Bacteroides</taxon>
    </lineage>
</organism>
<keyword evidence="1" id="KW-0472">Membrane</keyword>
<evidence type="ECO:0000313" key="8">
    <source>
        <dbReference type="EMBL" id="RGN91317.1"/>
    </source>
</evidence>
<accession>A0A174P2C0</accession>
<evidence type="ECO:0000313" key="15">
    <source>
        <dbReference type="Proteomes" id="UP000441711"/>
    </source>
</evidence>
<dbReference type="OrthoDB" id="666176at2"/>
<reference evidence="7" key="4">
    <citation type="submission" date="2022-10" db="EMBL/GenBank/DDBJ databases">
        <title>Human gut microbiome strain richness.</title>
        <authorList>
            <person name="Chen-Liaw A."/>
        </authorList>
    </citation>
    <scope>NUCLEOTIDE SEQUENCE</scope>
    <source>
        <strain evidence="7">1001713st1_F9_1001713B170221_170320</strain>
    </source>
</reference>
<reference evidence="13 14" key="3">
    <citation type="journal article" date="2019" name="Nat. Med.">
        <title>A library of human gut bacterial isolates paired with longitudinal multiomics data enables mechanistic microbiome research.</title>
        <authorList>
            <person name="Poyet M."/>
            <person name="Groussin M."/>
            <person name="Gibbons S.M."/>
            <person name="Avila-Pacheco J."/>
            <person name="Jiang X."/>
            <person name="Kearney S.M."/>
            <person name="Perrotta A.R."/>
            <person name="Berdy B."/>
            <person name="Zhao S."/>
            <person name="Lieberman T.D."/>
            <person name="Swanson P.K."/>
            <person name="Smith M."/>
            <person name="Roesemann S."/>
            <person name="Alexander J.E."/>
            <person name="Rich S.A."/>
            <person name="Livny J."/>
            <person name="Vlamakis H."/>
            <person name="Clish C."/>
            <person name="Bullock K."/>
            <person name="Deik A."/>
            <person name="Scott J."/>
            <person name="Pierce K.A."/>
            <person name="Xavier R.J."/>
            <person name="Alm E.J."/>
        </authorList>
    </citation>
    <scope>NUCLEOTIDE SEQUENCE [LARGE SCALE GENOMIC DNA]</scope>
    <source>
        <strain evidence="3 15">BIOML-A36</strain>
        <strain evidence="5 14">BIOML-A37</strain>
        <strain evidence="4 13">BIOML-A38</strain>
        <strain evidence="6 16">BIOML-A5</strain>
    </source>
</reference>
<evidence type="ECO:0000313" key="16">
    <source>
        <dbReference type="Proteomes" id="UP000462376"/>
    </source>
</evidence>
<dbReference type="Proteomes" id="UP001222603">
    <property type="component" value="Unassembled WGS sequence"/>
</dbReference>
<dbReference type="Proteomes" id="UP000283766">
    <property type="component" value="Unassembled WGS sequence"/>
</dbReference>
<dbReference type="EMBL" id="WCUQ01000013">
    <property type="protein sequence ID" value="KAB4121438.1"/>
    <property type="molecule type" value="Genomic_DNA"/>
</dbReference>
<feature type="transmembrane region" description="Helical" evidence="1">
    <location>
        <begin position="20"/>
        <end position="38"/>
    </location>
</feature>
<evidence type="ECO:0000313" key="3">
    <source>
        <dbReference type="EMBL" id="KAB4107126.1"/>
    </source>
</evidence>
<dbReference type="EMBL" id="QSVA01000018">
    <property type="protein sequence ID" value="RGN91317.1"/>
    <property type="molecule type" value="Genomic_DNA"/>
</dbReference>
<evidence type="ECO:0000256" key="1">
    <source>
        <dbReference type="SAM" id="Phobius"/>
    </source>
</evidence>
<evidence type="ECO:0000313" key="12">
    <source>
        <dbReference type="Proteomes" id="UP000283766"/>
    </source>
</evidence>
<dbReference type="EMBL" id="JAQNSI010000423">
    <property type="protein sequence ID" value="MDC1901829.1"/>
    <property type="molecule type" value="Genomic_DNA"/>
</dbReference>
<protein>
    <submittedName>
        <fullName evidence="7">Type VI secretion system transmembrane protein TssO</fullName>
    </submittedName>
</protein>
<dbReference type="Proteomes" id="UP000441711">
    <property type="component" value="Unassembled WGS sequence"/>
</dbReference>
<reference evidence="2 10" key="1">
    <citation type="submission" date="2015-09" db="EMBL/GenBank/DDBJ databases">
        <authorList>
            <consortium name="Pathogen Informatics"/>
        </authorList>
    </citation>
    <scope>NUCLEOTIDE SEQUENCE [LARGE SCALE GENOMIC DNA]</scope>
    <source>
        <strain evidence="2 10">2789STDY5834847</strain>
    </source>
</reference>
<dbReference type="EMBL" id="QRJL01000021">
    <property type="protein sequence ID" value="RHH25933.1"/>
    <property type="molecule type" value="Genomic_DNA"/>
</dbReference>
<dbReference type="EMBL" id="WCUP01000013">
    <property type="protein sequence ID" value="KAB4107126.1"/>
    <property type="molecule type" value="Genomic_DNA"/>
</dbReference>
<dbReference type="EMBL" id="WCTL01000020">
    <property type="protein sequence ID" value="KAB4231544.1"/>
    <property type="molecule type" value="Genomic_DNA"/>
</dbReference>
<dbReference type="Proteomes" id="UP000095614">
    <property type="component" value="Unassembled WGS sequence"/>
</dbReference>
<dbReference type="Proteomes" id="UP000462376">
    <property type="component" value="Unassembled WGS sequence"/>
</dbReference>
<evidence type="ECO:0000313" key="7">
    <source>
        <dbReference type="EMBL" id="MDC1901829.1"/>
    </source>
</evidence>
<dbReference type="AlphaFoldDB" id="A0A174P2C0"/>
<reference evidence="11 12" key="2">
    <citation type="submission" date="2018-08" db="EMBL/GenBank/DDBJ databases">
        <title>A genome reference for cultivated species of the human gut microbiota.</title>
        <authorList>
            <person name="Zou Y."/>
            <person name="Xue W."/>
            <person name="Luo G."/>
        </authorList>
    </citation>
    <scope>NUCLEOTIDE SEQUENCE [LARGE SCALE GENOMIC DNA]</scope>
    <source>
        <strain evidence="9 12">AM18-14LB</strain>
        <strain evidence="8 11">OM03-4</strain>
    </source>
</reference>
<evidence type="ECO:0000313" key="4">
    <source>
        <dbReference type="EMBL" id="KAB4111652.1"/>
    </source>
</evidence>
<evidence type="ECO:0000313" key="2">
    <source>
        <dbReference type="EMBL" id="CUP55222.1"/>
    </source>
</evidence>
<dbReference type="GeneID" id="69591767"/>
<dbReference type="Pfam" id="PF17561">
    <property type="entry name" value="TssO"/>
    <property type="match status" value="1"/>
</dbReference>
<keyword evidence="1" id="KW-1133">Transmembrane helix</keyword>
<gene>
    <name evidence="9" type="ORF">DW216_20260</name>
    <name evidence="8" type="ORF">DXB37_16600</name>
    <name evidence="2" type="ORF">ERS852462_03979</name>
    <name evidence="6" type="ORF">GAP47_17515</name>
    <name evidence="3" type="ORF">GAQ70_17720</name>
    <name evidence="4" type="ORF">GAQ72_18695</name>
    <name evidence="5" type="ORF">GAQ75_19515</name>
    <name evidence="7" type="ORF">POZ10_14525</name>
</gene>
<dbReference type="EMBL" id="WCUR01000104">
    <property type="protein sequence ID" value="KAB4111652.1"/>
    <property type="molecule type" value="Genomic_DNA"/>
</dbReference>
<dbReference type="EMBL" id="CZAF01000014">
    <property type="protein sequence ID" value="CUP55222.1"/>
    <property type="molecule type" value="Genomic_DNA"/>
</dbReference>
<dbReference type="InterPro" id="IPR039449">
    <property type="entry name" value="TssO"/>
</dbReference>
<keyword evidence="1 7" id="KW-0812">Transmembrane</keyword>
<sequence length="170" mass="20654">MDNNRKTMNKREIFMGHAYVFLFFFLTTVACCLVIFMWNSDFKMFEQKEFVKIKMNRIKDFQQEQAESQLPVDSLFRKIETFEPGVYAQYEEDDIHYLINNLRNTYERNSWDKRYKLFMHIADFYAMWLSDRKQLWSIGQNISLFKANLEECEIGLQKKEEDLRSGTKNK</sequence>
<dbReference type="Proteomes" id="UP000434462">
    <property type="component" value="Unassembled WGS sequence"/>
</dbReference>
<evidence type="ECO:0000313" key="11">
    <source>
        <dbReference type="Proteomes" id="UP000260759"/>
    </source>
</evidence>
<dbReference type="Proteomes" id="UP000260759">
    <property type="component" value="Unassembled WGS sequence"/>
</dbReference>
<evidence type="ECO:0000313" key="10">
    <source>
        <dbReference type="Proteomes" id="UP000095614"/>
    </source>
</evidence>
<evidence type="ECO:0000313" key="14">
    <source>
        <dbReference type="Proteomes" id="UP000438773"/>
    </source>
</evidence>
<evidence type="ECO:0000313" key="6">
    <source>
        <dbReference type="EMBL" id="KAB4231544.1"/>
    </source>
</evidence>
<name>A0A174P2C0_BACUN</name>
<evidence type="ECO:0000313" key="9">
    <source>
        <dbReference type="EMBL" id="RHH25933.1"/>
    </source>
</evidence>
<proteinExistence type="predicted"/>
<evidence type="ECO:0000313" key="5">
    <source>
        <dbReference type="EMBL" id="KAB4121438.1"/>
    </source>
</evidence>
<dbReference type="RefSeq" id="WP_004288732.1">
    <property type="nucleotide sequence ID" value="NZ_BAABZM010000001.1"/>
</dbReference>
<dbReference type="Proteomes" id="UP000438773">
    <property type="component" value="Unassembled WGS sequence"/>
</dbReference>
<dbReference type="PROSITE" id="PS51257">
    <property type="entry name" value="PROKAR_LIPOPROTEIN"/>
    <property type="match status" value="1"/>
</dbReference>
<evidence type="ECO:0000313" key="13">
    <source>
        <dbReference type="Proteomes" id="UP000434462"/>
    </source>
</evidence>